<organism evidence="1 2">
    <name type="scientific">Steinernema glaseri</name>
    <dbReference type="NCBI Taxonomy" id="37863"/>
    <lineage>
        <taxon>Eukaryota</taxon>
        <taxon>Metazoa</taxon>
        <taxon>Ecdysozoa</taxon>
        <taxon>Nematoda</taxon>
        <taxon>Chromadorea</taxon>
        <taxon>Rhabditida</taxon>
        <taxon>Tylenchina</taxon>
        <taxon>Panagrolaimomorpha</taxon>
        <taxon>Strongyloidoidea</taxon>
        <taxon>Steinernematidae</taxon>
        <taxon>Steinernema</taxon>
    </lineage>
</organism>
<protein>
    <submittedName>
        <fullName evidence="2">F-box domain-containing protein</fullName>
    </submittedName>
</protein>
<proteinExistence type="predicted"/>
<evidence type="ECO:0000313" key="2">
    <source>
        <dbReference type="WBParaSite" id="L893_g7054.t1"/>
    </source>
</evidence>
<name>A0A1I8ALM7_9BILA</name>
<dbReference type="Proteomes" id="UP000095287">
    <property type="component" value="Unplaced"/>
</dbReference>
<reference evidence="2" key="1">
    <citation type="submission" date="2016-11" db="UniProtKB">
        <authorList>
            <consortium name="WormBaseParasite"/>
        </authorList>
    </citation>
    <scope>IDENTIFICATION</scope>
</reference>
<sequence length="285" mass="33742">MDHIPYDFCDRVFQTLEFDRPLFTSCSSVLPHFWKDVATRHVKFRRNFYLEVAETSPGHWEYCIPQLEKTPELHELLSMDRRYIRFHFVSIGSMFSRNTHACSISEEGLIWRLIPFVVTQMNEKSHLTFRHQEGKVSLLMLKLFERYGQFKNLQLAYSGPGTETFLSNYARKVERLSLYGNWPCDSSFEARLVNFIKSPNFERLEFHSSLTLKISKELFQTFFDEWKRDARKKMHMRGASALSVSDVVSYAQEGLHHVNPFYVQWRSDNKNLWCVMADSICLFAE</sequence>
<dbReference type="AlphaFoldDB" id="A0A1I8ALM7"/>
<evidence type="ECO:0000313" key="1">
    <source>
        <dbReference type="Proteomes" id="UP000095287"/>
    </source>
</evidence>
<dbReference type="WBParaSite" id="L893_g7054.t1">
    <property type="protein sequence ID" value="L893_g7054.t1"/>
    <property type="gene ID" value="L893_g7054"/>
</dbReference>
<keyword evidence="1" id="KW-1185">Reference proteome</keyword>
<accession>A0A1I8ALM7</accession>